<protein>
    <submittedName>
        <fullName evidence="3">Uncharacterized protein</fullName>
    </submittedName>
</protein>
<comment type="caution">
    <text evidence="3">The sequence shown here is derived from an EMBL/GenBank/DDBJ whole genome shotgun (WGS) entry which is preliminary data.</text>
</comment>
<evidence type="ECO:0000256" key="2">
    <source>
        <dbReference type="SAM" id="Phobius"/>
    </source>
</evidence>
<sequence>MPDQNLPNTPPLSFPDVADVPSMPPAAPATAPENLDIPPMIAEPKIQKKKSGRIIATILGILLLVGAVGAGVVLVGQKQLFEQKA</sequence>
<dbReference type="AlphaFoldDB" id="A0A2M6YET5"/>
<gene>
    <name evidence="3" type="ORF">COT08_00775</name>
</gene>
<keyword evidence="2" id="KW-0472">Membrane</keyword>
<organism evidence="3 4">
    <name type="scientific">Candidatus Woesebacteria bacterium CG07_land_8_20_14_0_80_44_9</name>
    <dbReference type="NCBI Taxonomy" id="1975058"/>
    <lineage>
        <taxon>Bacteria</taxon>
        <taxon>Candidatus Woeseibacteriota</taxon>
    </lineage>
</organism>
<feature type="non-terminal residue" evidence="3">
    <location>
        <position position="85"/>
    </location>
</feature>
<feature type="transmembrane region" description="Helical" evidence="2">
    <location>
        <begin position="54"/>
        <end position="75"/>
    </location>
</feature>
<keyword evidence="2" id="KW-0812">Transmembrane</keyword>
<evidence type="ECO:0000256" key="1">
    <source>
        <dbReference type="SAM" id="MobiDB-lite"/>
    </source>
</evidence>
<keyword evidence="2" id="KW-1133">Transmembrane helix</keyword>
<evidence type="ECO:0000313" key="3">
    <source>
        <dbReference type="EMBL" id="PIU28665.1"/>
    </source>
</evidence>
<name>A0A2M6YET5_9BACT</name>
<reference evidence="4" key="1">
    <citation type="submission" date="2017-09" db="EMBL/GenBank/DDBJ databases">
        <title>Depth-based differentiation of microbial function through sediment-hosted aquifers and enrichment of novel symbionts in the deep terrestrial subsurface.</title>
        <authorList>
            <person name="Probst A.J."/>
            <person name="Ladd B."/>
            <person name="Jarett J.K."/>
            <person name="Geller-Mcgrath D.E."/>
            <person name="Sieber C.M.K."/>
            <person name="Emerson J.B."/>
            <person name="Anantharaman K."/>
            <person name="Thomas B.C."/>
            <person name="Malmstrom R."/>
            <person name="Stieglmeier M."/>
            <person name="Klingl A."/>
            <person name="Woyke T."/>
            <person name="Ryan C.M."/>
            <person name="Banfield J.F."/>
        </authorList>
    </citation>
    <scope>NUCLEOTIDE SEQUENCE [LARGE SCALE GENOMIC DNA]</scope>
</reference>
<proteinExistence type="predicted"/>
<dbReference type="EMBL" id="PEXE01000018">
    <property type="protein sequence ID" value="PIU28665.1"/>
    <property type="molecule type" value="Genomic_DNA"/>
</dbReference>
<feature type="region of interest" description="Disordered" evidence="1">
    <location>
        <begin position="1"/>
        <end position="38"/>
    </location>
</feature>
<accession>A0A2M6YET5</accession>
<evidence type="ECO:0000313" key="4">
    <source>
        <dbReference type="Proteomes" id="UP000231669"/>
    </source>
</evidence>
<dbReference type="Proteomes" id="UP000231669">
    <property type="component" value="Unassembled WGS sequence"/>
</dbReference>